<dbReference type="RefSeq" id="WP_139074811.1">
    <property type="nucleotide sequence ID" value="NZ_VDFU01000001.1"/>
</dbReference>
<organism evidence="3 4">
    <name type="scientific">Rubellimicrobium rubrum</name>
    <dbReference type="NCBI Taxonomy" id="2585369"/>
    <lineage>
        <taxon>Bacteria</taxon>
        <taxon>Pseudomonadati</taxon>
        <taxon>Pseudomonadota</taxon>
        <taxon>Alphaproteobacteria</taxon>
        <taxon>Rhodobacterales</taxon>
        <taxon>Roseobacteraceae</taxon>
        <taxon>Rubellimicrobium</taxon>
    </lineage>
</organism>
<accession>A0A5C4N9H1</accession>
<feature type="transmembrane region" description="Helical" evidence="2">
    <location>
        <begin position="21"/>
        <end position="41"/>
    </location>
</feature>
<dbReference type="AlphaFoldDB" id="A0A5C4N9H1"/>
<sequence length="145" mass="14668">MSAPDGDLERQSKHHRGPLQGMFAVVIFALILLGLLSFWAFGRGGDPEGAEAQVNDATGEVTPTNEATAGPSANDIAEDDADAGTTQAADPNAVTVAPETVTAPQVGTGSPPDTDPGESQSAEPLNPVTDESDAASPEQGGSQNE</sequence>
<evidence type="ECO:0000313" key="3">
    <source>
        <dbReference type="EMBL" id="TNC52932.1"/>
    </source>
</evidence>
<protein>
    <submittedName>
        <fullName evidence="3">Uncharacterized protein</fullName>
    </submittedName>
</protein>
<comment type="caution">
    <text evidence="3">The sequence shown here is derived from an EMBL/GenBank/DDBJ whole genome shotgun (WGS) entry which is preliminary data.</text>
</comment>
<evidence type="ECO:0000313" key="4">
    <source>
        <dbReference type="Proteomes" id="UP000305887"/>
    </source>
</evidence>
<dbReference type="OrthoDB" id="7779177at2"/>
<gene>
    <name evidence="3" type="ORF">FHG66_01165</name>
</gene>
<keyword evidence="4" id="KW-1185">Reference proteome</keyword>
<dbReference type="Proteomes" id="UP000305887">
    <property type="component" value="Unassembled WGS sequence"/>
</dbReference>
<keyword evidence="2" id="KW-0472">Membrane</keyword>
<keyword evidence="2" id="KW-0812">Transmembrane</keyword>
<evidence type="ECO:0000256" key="1">
    <source>
        <dbReference type="SAM" id="MobiDB-lite"/>
    </source>
</evidence>
<evidence type="ECO:0000256" key="2">
    <source>
        <dbReference type="SAM" id="Phobius"/>
    </source>
</evidence>
<feature type="region of interest" description="Disordered" evidence="1">
    <location>
        <begin position="42"/>
        <end position="145"/>
    </location>
</feature>
<proteinExistence type="predicted"/>
<keyword evidence="2" id="KW-1133">Transmembrane helix</keyword>
<name>A0A5C4N9H1_9RHOB</name>
<dbReference type="EMBL" id="VDFU01000001">
    <property type="protein sequence ID" value="TNC52932.1"/>
    <property type="molecule type" value="Genomic_DNA"/>
</dbReference>
<reference evidence="3 4" key="1">
    <citation type="submission" date="2019-06" db="EMBL/GenBank/DDBJ databases">
        <title>YIM 131921 draft genome.</title>
        <authorList>
            <person name="Jiang L."/>
        </authorList>
    </citation>
    <scope>NUCLEOTIDE SEQUENCE [LARGE SCALE GENOMIC DNA]</scope>
    <source>
        <strain evidence="3 4">YIM 131921</strain>
    </source>
</reference>